<name>A0A9W9UTQ4_9EURO</name>
<sequence>MDDQYVLYPIRLGEMFNERYLVEHKLEFGGGSTVWMTLDLRDKKNMALKVMMSPGKWGENEIRI</sequence>
<dbReference type="Gene3D" id="3.30.200.20">
    <property type="entry name" value="Phosphorylase Kinase, domain 1"/>
    <property type="match status" value="1"/>
</dbReference>
<dbReference type="GeneID" id="81467774"/>
<dbReference type="EMBL" id="JAPZBT010000006">
    <property type="protein sequence ID" value="KAJ5356259.1"/>
    <property type="molecule type" value="Genomic_DNA"/>
</dbReference>
<accession>A0A9W9UTQ4</accession>
<dbReference type="InterPro" id="IPR011009">
    <property type="entry name" value="Kinase-like_dom_sf"/>
</dbReference>
<dbReference type="AlphaFoldDB" id="A0A9W9UTQ4"/>
<proteinExistence type="predicted"/>
<protein>
    <recommendedName>
        <fullName evidence="3">Protein kinase domain-containing protein</fullName>
    </recommendedName>
</protein>
<comment type="caution">
    <text evidence="1">The sequence shown here is derived from an EMBL/GenBank/DDBJ whole genome shotgun (WGS) entry which is preliminary data.</text>
</comment>
<evidence type="ECO:0000313" key="1">
    <source>
        <dbReference type="EMBL" id="KAJ5356259.1"/>
    </source>
</evidence>
<dbReference type="Proteomes" id="UP001147752">
    <property type="component" value="Unassembled WGS sequence"/>
</dbReference>
<evidence type="ECO:0008006" key="3">
    <source>
        <dbReference type="Google" id="ProtNLM"/>
    </source>
</evidence>
<evidence type="ECO:0000313" key="2">
    <source>
        <dbReference type="Proteomes" id="UP001147752"/>
    </source>
</evidence>
<dbReference type="SUPFAM" id="SSF56112">
    <property type="entry name" value="Protein kinase-like (PK-like)"/>
    <property type="match status" value="1"/>
</dbReference>
<dbReference type="RefSeq" id="XP_056574406.1">
    <property type="nucleotide sequence ID" value="XM_056728591.1"/>
</dbReference>
<organism evidence="1 2">
    <name type="scientific">Penicillium concentricum</name>
    <dbReference type="NCBI Taxonomy" id="293559"/>
    <lineage>
        <taxon>Eukaryota</taxon>
        <taxon>Fungi</taxon>
        <taxon>Dikarya</taxon>
        <taxon>Ascomycota</taxon>
        <taxon>Pezizomycotina</taxon>
        <taxon>Eurotiomycetes</taxon>
        <taxon>Eurotiomycetidae</taxon>
        <taxon>Eurotiales</taxon>
        <taxon>Aspergillaceae</taxon>
        <taxon>Penicillium</taxon>
    </lineage>
</organism>
<reference evidence="1" key="2">
    <citation type="journal article" date="2023" name="IMA Fungus">
        <title>Comparative genomic study of the Penicillium genus elucidates a diverse pangenome and 15 lateral gene transfer events.</title>
        <authorList>
            <person name="Petersen C."/>
            <person name="Sorensen T."/>
            <person name="Nielsen M.R."/>
            <person name="Sondergaard T.E."/>
            <person name="Sorensen J.L."/>
            <person name="Fitzpatrick D.A."/>
            <person name="Frisvad J.C."/>
            <person name="Nielsen K.L."/>
        </authorList>
    </citation>
    <scope>NUCLEOTIDE SEQUENCE</scope>
    <source>
        <strain evidence="1">IBT 3081</strain>
    </source>
</reference>
<reference evidence="1" key="1">
    <citation type="submission" date="2022-12" db="EMBL/GenBank/DDBJ databases">
        <authorList>
            <person name="Petersen C."/>
        </authorList>
    </citation>
    <scope>NUCLEOTIDE SEQUENCE</scope>
    <source>
        <strain evidence="1">IBT 3081</strain>
    </source>
</reference>
<gene>
    <name evidence="1" type="ORF">N7517_010868</name>
</gene>
<keyword evidence="2" id="KW-1185">Reference proteome</keyword>
<dbReference type="OrthoDB" id="5979581at2759"/>